<dbReference type="PROSITE" id="PS50885">
    <property type="entry name" value="HAMP"/>
    <property type="match status" value="1"/>
</dbReference>
<proteinExistence type="inferred from homology"/>
<dbReference type="SUPFAM" id="SSF58104">
    <property type="entry name" value="Methyl-accepting chemotaxis protein (MCP) signaling domain"/>
    <property type="match status" value="1"/>
</dbReference>
<dbReference type="PANTHER" id="PTHR32089:SF65">
    <property type="entry name" value="CHEMOTAXIS SIGNAL TRANSDUCTION SYSTEM METHYL ACCEPTING SENSORY TRANSDUCER"/>
    <property type="match status" value="1"/>
</dbReference>
<gene>
    <name evidence="10" type="ORF">A6E14_13850</name>
</gene>
<keyword evidence="6" id="KW-0472">Membrane</keyword>
<keyword evidence="6" id="KW-1133">Transmembrane helix</keyword>
<keyword evidence="2" id="KW-1003">Cell membrane</keyword>
<keyword evidence="3 5" id="KW-0807">Transducer</keyword>
<feature type="domain" description="Methyl-accepting transducer" evidence="7">
    <location>
        <begin position="150"/>
        <end position="386"/>
    </location>
</feature>
<feature type="domain" description="T-SNARE coiled-coil homology" evidence="8">
    <location>
        <begin position="337"/>
        <end position="399"/>
    </location>
</feature>
<evidence type="ECO:0000256" key="1">
    <source>
        <dbReference type="ARBA" id="ARBA00004429"/>
    </source>
</evidence>
<feature type="transmembrane region" description="Helical" evidence="6">
    <location>
        <begin position="71"/>
        <end position="91"/>
    </location>
</feature>
<dbReference type="InterPro" id="IPR000727">
    <property type="entry name" value="T_SNARE_dom"/>
</dbReference>
<dbReference type="RefSeq" id="WP_065577184.1">
    <property type="nucleotide sequence ID" value="NZ_JBNGCH010000737.1"/>
</dbReference>
<sequence>TMLDNLYQEELVLMKSFIEEGNLSKQQIDQIIASSESISFGSGEGSIRVLNGAYSLVASHDVNIWNSMSTLQIGLIALTILVMAIGVYYIMTFIGGAMFTMNKALSTLADGDLTQRMNFFLVRDEFSTIAITIDKLADREQKMVASIQESIALMQQISSDLNQSTQQSSELSNVQQEHLNSLASATEEMACSIREVASLAQDSSNQTEEAQSVAQQGQGKVSNTLSSISSLANEVRSASEAVEELDSNAAKIDEVVMAINGISEQTNLLALNAAIEAARAGEQGRGFAVVADEVRALAGRTQQATVEIQSMIEALQKNSQSLTKLMNVTVHNAEEGQSLMAEVNQEIGDLADRNQSISNSSIQIATAAEQQGAVADNIASSVEEVRTQADNVCKLISSTTGNIEQLRQQSNNMENLLTGLKA</sequence>
<comment type="similarity">
    <text evidence="4">Belongs to the methyl-accepting chemotaxis (MCP) protein family.</text>
</comment>
<evidence type="ECO:0000313" key="10">
    <source>
        <dbReference type="EMBL" id="OCH73863.1"/>
    </source>
</evidence>
<keyword evidence="2" id="KW-0997">Cell inner membrane</keyword>
<dbReference type="InterPro" id="IPR004089">
    <property type="entry name" value="MCPsignal_dom"/>
</dbReference>
<dbReference type="Proteomes" id="UP000093173">
    <property type="component" value="Unassembled WGS sequence"/>
</dbReference>
<dbReference type="EMBL" id="MAJZ01000737">
    <property type="protein sequence ID" value="OCH73863.1"/>
    <property type="molecule type" value="Genomic_DNA"/>
</dbReference>
<feature type="non-terminal residue" evidence="10">
    <location>
        <position position="1"/>
    </location>
</feature>
<evidence type="ECO:0000259" key="8">
    <source>
        <dbReference type="PROSITE" id="PS50192"/>
    </source>
</evidence>
<dbReference type="InterPro" id="IPR004090">
    <property type="entry name" value="Chemotax_Me-accpt_rcpt"/>
</dbReference>
<dbReference type="Gene3D" id="1.10.287.950">
    <property type="entry name" value="Methyl-accepting chemotaxis protein"/>
    <property type="match status" value="1"/>
</dbReference>
<dbReference type="PROSITE" id="PS50111">
    <property type="entry name" value="CHEMOTAXIS_TRANSDUC_2"/>
    <property type="match status" value="1"/>
</dbReference>
<evidence type="ECO:0000256" key="4">
    <source>
        <dbReference type="ARBA" id="ARBA00029447"/>
    </source>
</evidence>
<comment type="caution">
    <text evidence="10">The sequence shown here is derived from an EMBL/GenBank/DDBJ whole genome shotgun (WGS) entry which is preliminary data.</text>
</comment>
<dbReference type="PANTHER" id="PTHR32089">
    <property type="entry name" value="METHYL-ACCEPTING CHEMOTAXIS PROTEIN MCPB"/>
    <property type="match status" value="1"/>
</dbReference>
<accession>A0A1B9QWB1</accession>
<evidence type="ECO:0000259" key="9">
    <source>
        <dbReference type="PROSITE" id="PS50885"/>
    </source>
</evidence>
<evidence type="ECO:0000256" key="5">
    <source>
        <dbReference type="PROSITE-ProRule" id="PRU00284"/>
    </source>
</evidence>
<dbReference type="PRINTS" id="PR00260">
    <property type="entry name" value="CHEMTRNSDUCR"/>
</dbReference>
<dbReference type="FunFam" id="1.10.287.950:FF:000001">
    <property type="entry name" value="Methyl-accepting chemotaxis sensory transducer"/>
    <property type="match status" value="1"/>
</dbReference>
<evidence type="ECO:0000256" key="3">
    <source>
        <dbReference type="ARBA" id="ARBA00023224"/>
    </source>
</evidence>
<evidence type="ECO:0000256" key="6">
    <source>
        <dbReference type="SAM" id="Phobius"/>
    </source>
</evidence>
<evidence type="ECO:0000259" key="7">
    <source>
        <dbReference type="PROSITE" id="PS50111"/>
    </source>
</evidence>
<dbReference type="InterPro" id="IPR003660">
    <property type="entry name" value="HAMP_dom"/>
</dbReference>
<dbReference type="AlphaFoldDB" id="A0A1B9QWB1"/>
<evidence type="ECO:0000256" key="2">
    <source>
        <dbReference type="ARBA" id="ARBA00022519"/>
    </source>
</evidence>
<dbReference type="CDD" id="cd11386">
    <property type="entry name" value="MCP_signal"/>
    <property type="match status" value="1"/>
</dbReference>
<dbReference type="PROSITE" id="PS50192">
    <property type="entry name" value="T_SNARE"/>
    <property type="match status" value="1"/>
</dbReference>
<organism evidence="10 11">
    <name type="scientific">Vibrio genomosp. F10</name>
    <dbReference type="NCBI Taxonomy" id="723171"/>
    <lineage>
        <taxon>Bacteria</taxon>
        <taxon>Pseudomonadati</taxon>
        <taxon>Pseudomonadota</taxon>
        <taxon>Gammaproteobacteria</taxon>
        <taxon>Vibrionales</taxon>
        <taxon>Vibrionaceae</taxon>
        <taxon>Vibrio</taxon>
    </lineage>
</organism>
<comment type="subcellular location">
    <subcellularLocation>
        <location evidence="1">Cell inner membrane</location>
        <topology evidence="1">Multi-pass membrane protein</topology>
    </subcellularLocation>
</comment>
<evidence type="ECO:0000313" key="11">
    <source>
        <dbReference type="Proteomes" id="UP000093173"/>
    </source>
</evidence>
<dbReference type="GO" id="GO:0005886">
    <property type="term" value="C:plasma membrane"/>
    <property type="evidence" value="ECO:0007669"/>
    <property type="project" value="UniProtKB-SubCell"/>
</dbReference>
<dbReference type="Pfam" id="PF00015">
    <property type="entry name" value="MCPsignal"/>
    <property type="match status" value="1"/>
</dbReference>
<keyword evidence="6" id="KW-0812">Transmembrane</keyword>
<dbReference type="GO" id="GO:0006935">
    <property type="term" value="P:chemotaxis"/>
    <property type="evidence" value="ECO:0007669"/>
    <property type="project" value="InterPro"/>
</dbReference>
<keyword evidence="11" id="KW-1185">Reference proteome</keyword>
<reference evidence="11" key="1">
    <citation type="submission" date="2016-06" db="EMBL/GenBank/DDBJ databases">
        <authorList>
            <person name="Hehemann J.-H."/>
            <person name="Arevalo P."/>
            <person name="Datta M.S."/>
            <person name="Polz M.F."/>
        </authorList>
    </citation>
    <scope>NUCLEOTIDE SEQUENCE [LARGE SCALE GENOMIC DNA]</scope>
    <source>
        <strain evidence="11">9CSC122</strain>
    </source>
</reference>
<feature type="domain" description="HAMP" evidence="9">
    <location>
        <begin position="101"/>
        <end position="145"/>
    </location>
</feature>
<protein>
    <submittedName>
        <fullName evidence="10">Chemotaxis protein</fullName>
    </submittedName>
</protein>
<name>A0A1B9QWB1_9VIBR</name>
<dbReference type="GO" id="GO:0004888">
    <property type="term" value="F:transmembrane signaling receptor activity"/>
    <property type="evidence" value="ECO:0007669"/>
    <property type="project" value="InterPro"/>
</dbReference>
<dbReference type="GO" id="GO:0007165">
    <property type="term" value="P:signal transduction"/>
    <property type="evidence" value="ECO:0007669"/>
    <property type="project" value="UniProtKB-KW"/>
</dbReference>
<dbReference type="SMART" id="SM00283">
    <property type="entry name" value="MA"/>
    <property type="match status" value="1"/>
</dbReference>